<dbReference type="STRING" id="640205.SAMN05216381_4124"/>
<evidence type="ECO:0000256" key="9">
    <source>
        <dbReference type="RuleBase" id="RU369079"/>
    </source>
</evidence>
<evidence type="ECO:0000256" key="3">
    <source>
        <dbReference type="ARBA" id="ARBA00022475"/>
    </source>
</evidence>
<reference evidence="11 13" key="1">
    <citation type="submission" date="2016-10" db="EMBL/GenBank/DDBJ databases">
        <authorList>
            <person name="de Groot N.N."/>
        </authorList>
    </citation>
    <scope>NUCLEOTIDE SEQUENCE [LARGE SCALE GENOMIC DNA]</scope>
    <source>
        <strain evidence="11 13">LMG 25475</strain>
    </source>
</reference>
<dbReference type="PANTHER" id="PTHR35011">
    <property type="entry name" value="2,3-DIKETO-L-GULONATE TRAP TRANSPORTER SMALL PERMEASE PROTEIN YIAM"/>
    <property type="match status" value="1"/>
</dbReference>
<keyword evidence="14" id="KW-1185">Reference proteome</keyword>
<dbReference type="GO" id="GO:0022857">
    <property type="term" value="F:transmembrane transporter activity"/>
    <property type="evidence" value="ECO:0007669"/>
    <property type="project" value="UniProtKB-UniRule"/>
</dbReference>
<dbReference type="InterPro" id="IPR007387">
    <property type="entry name" value="TRAP_DctQ"/>
</dbReference>
<evidence type="ECO:0000256" key="5">
    <source>
        <dbReference type="ARBA" id="ARBA00022692"/>
    </source>
</evidence>
<dbReference type="EMBL" id="CP076114">
    <property type="protein sequence ID" value="UUD62251.1"/>
    <property type="molecule type" value="Genomic_DNA"/>
</dbReference>
<keyword evidence="7 9" id="KW-0472">Membrane</keyword>
<name>A0A1G7UPZ3_9GAMM</name>
<evidence type="ECO:0000259" key="10">
    <source>
        <dbReference type="Pfam" id="PF04290"/>
    </source>
</evidence>
<evidence type="ECO:0000313" key="14">
    <source>
        <dbReference type="Proteomes" id="UP000887421"/>
    </source>
</evidence>
<organism evidence="11 13">
    <name type="scientific">Phytopseudomonas seleniipraecipitans</name>
    <dbReference type="NCBI Taxonomy" id="640205"/>
    <lineage>
        <taxon>Bacteria</taxon>
        <taxon>Pseudomonadati</taxon>
        <taxon>Pseudomonadota</taxon>
        <taxon>Gammaproteobacteria</taxon>
        <taxon>Pseudomonadales</taxon>
        <taxon>Pseudomonadaceae</taxon>
        <taxon>Phytopseudomonas</taxon>
    </lineage>
</organism>
<dbReference type="GO" id="GO:0005886">
    <property type="term" value="C:plasma membrane"/>
    <property type="evidence" value="ECO:0007669"/>
    <property type="project" value="UniProtKB-SubCell"/>
</dbReference>
<comment type="subunit">
    <text evidence="9">The complex comprises the extracytoplasmic solute receptor protein and the two transmembrane proteins.</text>
</comment>
<dbReference type="EMBL" id="FNBM01000012">
    <property type="protein sequence ID" value="SDG49311.1"/>
    <property type="molecule type" value="Genomic_DNA"/>
</dbReference>
<keyword evidence="2 9" id="KW-0813">Transport</keyword>
<gene>
    <name evidence="12" type="ORF">D16iCDA_11085</name>
    <name evidence="11" type="ORF">SAMN05216381_4124</name>
</gene>
<evidence type="ECO:0000313" key="13">
    <source>
        <dbReference type="Proteomes" id="UP000243378"/>
    </source>
</evidence>
<comment type="subcellular location">
    <subcellularLocation>
        <location evidence="1 9">Cell inner membrane</location>
        <topology evidence="1 9">Multi-pass membrane protein</topology>
    </subcellularLocation>
</comment>
<keyword evidence="6 9" id="KW-1133">Transmembrane helix</keyword>
<accession>A0A1G7UPZ3</accession>
<evidence type="ECO:0000256" key="8">
    <source>
        <dbReference type="ARBA" id="ARBA00038436"/>
    </source>
</evidence>
<evidence type="ECO:0000256" key="4">
    <source>
        <dbReference type="ARBA" id="ARBA00022519"/>
    </source>
</evidence>
<feature type="transmembrane region" description="Helical" evidence="9">
    <location>
        <begin position="42"/>
        <end position="65"/>
    </location>
</feature>
<dbReference type="Proteomes" id="UP000243378">
    <property type="component" value="Unassembled WGS sequence"/>
</dbReference>
<feature type="transmembrane region" description="Helical" evidence="9">
    <location>
        <begin position="86"/>
        <end position="108"/>
    </location>
</feature>
<proteinExistence type="inferred from homology"/>
<evidence type="ECO:0000256" key="2">
    <source>
        <dbReference type="ARBA" id="ARBA00022448"/>
    </source>
</evidence>
<feature type="transmembrane region" description="Helical" evidence="9">
    <location>
        <begin position="134"/>
        <end position="157"/>
    </location>
</feature>
<dbReference type="Pfam" id="PF04290">
    <property type="entry name" value="DctQ"/>
    <property type="match status" value="1"/>
</dbReference>
<keyword evidence="4 9" id="KW-0997">Cell inner membrane</keyword>
<keyword evidence="5 9" id="KW-0812">Transmembrane</keyword>
<dbReference type="OrthoDB" id="8559033at2"/>
<feature type="transmembrane region" description="Helical" evidence="9">
    <location>
        <begin position="12"/>
        <end position="30"/>
    </location>
</feature>
<dbReference type="Proteomes" id="UP000887421">
    <property type="component" value="Chromosome"/>
</dbReference>
<reference evidence="12" key="2">
    <citation type="submission" date="2021-05" db="EMBL/GenBank/DDBJ databases">
        <title>Complete genome sequence of Pseudomonas seleniipraecipitans strain D1-6.</title>
        <authorList>
            <person name="Lafi F."/>
            <person name="Eida A."/>
            <person name="Alam I."/>
            <person name="Hert H."/>
            <person name="Saad M."/>
        </authorList>
    </citation>
    <scope>NUCLEOTIDE SEQUENCE</scope>
    <source>
        <strain evidence="12">D1-6</strain>
    </source>
</reference>
<keyword evidence="3" id="KW-1003">Cell membrane</keyword>
<dbReference type="RefSeq" id="WP_070882356.1">
    <property type="nucleotide sequence ID" value="NZ_CP076114.1"/>
</dbReference>
<feature type="domain" description="Tripartite ATP-independent periplasmic transporters DctQ component" evidence="10">
    <location>
        <begin position="24"/>
        <end position="153"/>
    </location>
</feature>
<evidence type="ECO:0000313" key="11">
    <source>
        <dbReference type="EMBL" id="SDG49311.1"/>
    </source>
</evidence>
<evidence type="ECO:0000256" key="7">
    <source>
        <dbReference type="ARBA" id="ARBA00023136"/>
    </source>
</evidence>
<comment type="similarity">
    <text evidence="8 9">Belongs to the TRAP transporter small permease family.</text>
</comment>
<evidence type="ECO:0000313" key="12">
    <source>
        <dbReference type="EMBL" id="UUD62251.1"/>
    </source>
</evidence>
<sequence>MKNRWYNWPAQALLGLAASMALIMVLAMIYEVFSRYALNSPTLWAFDISYMLNGCIFLLGCAYALKEETHVRVDFLSSRMPPAVQRWFNAGFYLLVLTPIIGGLTYVAGRRAWHAFANGEVEHVSAWAPLMWPFYLALALGLAGLTYQLIVDAALFIGNRKQPGNKEH</sequence>
<dbReference type="AlphaFoldDB" id="A0A1G7UPZ3"/>
<evidence type="ECO:0000256" key="1">
    <source>
        <dbReference type="ARBA" id="ARBA00004429"/>
    </source>
</evidence>
<comment type="function">
    <text evidence="9">Part of the tripartite ATP-independent periplasmic (TRAP) transport system.</text>
</comment>
<evidence type="ECO:0000256" key="6">
    <source>
        <dbReference type="ARBA" id="ARBA00022989"/>
    </source>
</evidence>
<protein>
    <recommendedName>
        <fullName evidence="9">TRAP transporter small permease protein</fullName>
    </recommendedName>
</protein>
<dbReference type="InterPro" id="IPR055348">
    <property type="entry name" value="DctQ"/>
</dbReference>